<dbReference type="GO" id="GO:0020037">
    <property type="term" value="F:heme binding"/>
    <property type="evidence" value="ECO:0007669"/>
    <property type="project" value="InterPro"/>
</dbReference>
<dbReference type="InterPro" id="IPR002401">
    <property type="entry name" value="Cyt_P450_E_grp-I"/>
</dbReference>
<evidence type="ECO:0000256" key="7">
    <source>
        <dbReference type="ARBA" id="ARBA00022723"/>
    </source>
</evidence>
<comment type="cofactor">
    <cofactor evidence="1 13">
        <name>heme</name>
        <dbReference type="ChEBI" id="CHEBI:30413"/>
    </cofactor>
</comment>
<keyword evidence="11 14" id="KW-0503">Monooxygenase</keyword>
<dbReference type="GO" id="GO:0004497">
    <property type="term" value="F:monooxygenase activity"/>
    <property type="evidence" value="ECO:0007669"/>
    <property type="project" value="UniProtKB-KW"/>
</dbReference>
<evidence type="ECO:0000256" key="5">
    <source>
        <dbReference type="ARBA" id="ARBA00022617"/>
    </source>
</evidence>
<evidence type="ECO:0000256" key="13">
    <source>
        <dbReference type="PIRSR" id="PIRSR602401-1"/>
    </source>
</evidence>
<keyword evidence="12" id="KW-0472">Membrane</keyword>
<dbReference type="Pfam" id="PF00067">
    <property type="entry name" value="p450"/>
    <property type="match status" value="1"/>
</dbReference>
<evidence type="ECO:0000256" key="4">
    <source>
        <dbReference type="ARBA" id="ARBA00010617"/>
    </source>
</evidence>
<evidence type="ECO:0000256" key="6">
    <source>
        <dbReference type="ARBA" id="ARBA00022692"/>
    </source>
</evidence>
<protein>
    <recommendedName>
        <fullName evidence="17">Cytochrome P450</fullName>
    </recommendedName>
</protein>
<comment type="subcellular location">
    <subcellularLocation>
        <location evidence="2">Membrane</location>
        <topology evidence="2">Single-pass membrane protein</topology>
    </subcellularLocation>
</comment>
<evidence type="ECO:0000256" key="1">
    <source>
        <dbReference type="ARBA" id="ARBA00001971"/>
    </source>
</evidence>
<evidence type="ECO:0000313" key="15">
    <source>
        <dbReference type="EMBL" id="KAF9807246.1"/>
    </source>
</evidence>
<evidence type="ECO:0000313" key="16">
    <source>
        <dbReference type="Proteomes" id="UP000639403"/>
    </source>
</evidence>
<evidence type="ECO:0000256" key="8">
    <source>
        <dbReference type="ARBA" id="ARBA00022989"/>
    </source>
</evidence>
<comment type="similarity">
    <text evidence="4 14">Belongs to the cytochrome P450 family.</text>
</comment>
<dbReference type="InterPro" id="IPR036396">
    <property type="entry name" value="Cyt_P450_sf"/>
</dbReference>
<keyword evidence="7 13" id="KW-0479">Metal-binding</keyword>
<sequence>MLGLMATYYVWLHLNKPNKALPPGPKPLPIVGNITNLTAQELWLRALQWAKSYGDVVYLHVFGQGLVFLNDYDTAVDLLEKRGAIYSDKPGLIMAGHLCARASQVAFTRHGHKSRRQRRLMQHALAVNSICAYQPLLEVETQDLLKRLLRDPKDYVGNLRRYAGGLTLTTLYGYHASTNDDKLLTLADECVDILSNRIASGGGIWPMDIFPLLQHLPDWSPGAGFKRKAAIWKTKVKEFINNPFEFVKDHMRDGTAVPRFSTTLLQELQERCEKEIDSQHEVDICWTGNSMYSVSIDITMTTMLHYILAMVQHPEVLAKAQGDIDRVIGPGRLPTFSDRSSLPYIECVMSEVLQWGGVPVPLRLPHRLMEDDVYNGMYIPKGSLVYGNVWNMVRNPTLFPDPDAFVPERYLAPADEATMRRRDPRNYVFGFGRRQCPGTDLIEQSLWIVMASMVATLNISKARDAAGCEVEPEVVFDNAVFCMPRPFRCDIRPRSEQVLCVVRQAADADAWMRGCVLVALAG</sequence>
<comment type="pathway">
    <text evidence="3">Secondary metabolite biosynthesis.</text>
</comment>
<evidence type="ECO:0000256" key="11">
    <source>
        <dbReference type="ARBA" id="ARBA00023033"/>
    </source>
</evidence>
<dbReference type="PANTHER" id="PTHR46300:SF7">
    <property type="entry name" value="P450, PUTATIVE (EUROFUNG)-RELATED"/>
    <property type="match status" value="1"/>
</dbReference>
<reference evidence="15" key="2">
    <citation type="journal article" name="Front. Microbiol.">
        <title>Degradative Capacity of Two Strains of Rhodonia placenta: From Phenotype to Genotype.</title>
        <authorList>
            <person name="Kolle M."/>
            <person name="Horta M.A.C."/>
            <person name="Nowrousian M."/>
            <person name="Ohm R.A."/>
            <person name="Benz J.P."/>
            <person name="Pilgard A."/>
        </authorList>
    </citation>
    <scope>NUCLEOTIDE SEQUENCE</scope>
    <source>
        <strain evidence="15">FPRL280</strain>
    </source>
</reference>
<organism evidence="15 16">
    <name type="scientific">Rhodonia placenta</name>
    <dbReference type="NCBI Taxonomy" id="104341"/>
    <lineage>
        <taxon>Eukaryota</taxon>
        <taxon>Fungi</taxon>
        <taxon>Dikarya</taxon>
        <taxon>Basidiomycota</taxon>
        <taxon>Agaricomycotina</taxon>
        <taxon>Agaricomycetes</taxon>
        <taxon>Polyporales</taxon>
        <taxon>Adustoporiaceae</taxon>
        <taxon>Rhodonia</taxon>
    </lineage>
</organism>
<dbReference type="InterPro" id="IPR001128">
    <property type="entry name" value="Cyt_P450"/>
</dbReference>
<evidence type="ECO:0000256" key="10">
    <source>
        <dbReference type="ARBA" id="ARBA00023004"/>
    </source>
</evidence>
<proteinExistence type="inferred from homology"/>
<dbReference type="PANTHER" id="PTHR46300">
    <property type="entry name" value="P450, PUTATIVE (EUROFUNG)-RELATED-RELATED"/>
    <property type="match status" value="1"/>
</dbReference>
<evidence type="ECO:0000256" key="2">
    <source>
        <dbReference type="ARBA" id="ARBA00004167"/>
    </source>
</evidence>
<dbReference type="Proteomes" id="UP000639403">
    <property type="component" value="Unassembled WGS sequence"/>
</dbReference>
<dbReference type="SUPFAM" id="SSF48264">
    <property type="entry name" value="Cytochrome P450"/>
    <property type="match status" value="1"/>
</dbReference>
<evidence type="ECO:0000256" key="14">
    <source>
        <dbReference type="RuleBase" id="RU000461"/>
    </source>
</evidence>
<name>A0A8H7NWK0_9APHY</name>
<evidence type="ECO:0000256" key="12">
    <source>
        <dbReference type="ARBA" id="ARBA00023136"/>
    </source>
</evidence>
<evidence type="ECO:0008006" key="17">
    <source>
        <dbReference type="Google" id="ProtNLM"/>
    </source>
</evidence>
<dbReference type="Gene3D" id="1.10.630.10">
    <property type="entry name" value="Cytochrome P450"/>
    <property type="match status" value="1"/>
</dbReference>
<dbReference type="GO" id="GO:0016705">
    <property type="term" value="F:oxidoreductase activity, acting on paired donors, with incorporation or reduction of molecular oxygen"/>
    <property type="evidence" value="ECO:0007669"/>
    <property type="project" value="InterPro"/>
</dbReference>
<keyword evidence="8" id="KW-1133">Transmembrane helix</keyword>
<dbReference type="AlphaFoldDB" id="A0A8H7NWK0"/>
<reference evidence="15" key="1">
    <citation type="submission" date="2020-11" db="EMBL/GenBank/DDBJ databases">
        <authorList>
            <person name="Koelle M."/>
            <person name="Horta M.A.C."/>
            <person name="Nowrousian M."/>
            <person name="Ohm R.A."/>
            <person name="Benz P."/>
            <person name="Pilgard A."/>
        </authorList>
    </citation>
    <scope>NUCLEOTIDE SEQUENCE</scope>
    <source>
        <strain evidence="15">FPRL280</strain>
    </source>
</reference>
<evidence type="ECO:0000256" key="3">
    <source>
        <dbReference type="ARBA" id="ARBA00005179"/>
    </source>
</evidence>
<dbReference type="EMBL" id="JADOXO010000284">
    <property type="protein sequence ID" value="KAF9807246.1"/>
    <property type="molecule type" value="Genomic_DNA"/>
</dbReference>
<dbReference type="PROSITE" id="PS00086">
    <property type="entry name" value="CYTOCHROME_P450"/>
    <property type="match status" value="1"/>
</dbReference>
<gene>
    <name evidence="15" type="ORF">IEO21_08298</name>
</gene>
<dbReference type="GO" id="GO:0005506">
    <property type="term" value="F:iron ion binding"/>
    <property type="evidence" value="ECO:0007669"/>
    <property type="project" value="InterPro"/>
</dbReference>
<feature type="binding site" description="axial binding residue" evidence="13">
    <location>
        <position position="436"/>
    </location>
    <ligand>
        <name>heme</name>
        <dbReference type="ChEBI" id="CHEBI:30413"/>
    </ligand>
    <ligandPart>
        <name>Fe</name>
        <dbReference type="ChEBI" id="CHEBI:18248"/>
    </ligandPart>
</feature>
<keyword evidence="10 13" id="KW-0408">Iron</keyword>
<accession>A0A8H7NWK0</accession>
<keyword evidence="6" id="KW-0812">Transmembrane</keyword>
<comment type="caution">
    <text evidence="15">The sequence shown here is derived from an EMBL/GenBank/DDBJ whole genome shotgun (WGS) entry which is preliminary data.</text>
</comment>
<keyword evidence="9 14" id="KW-0560">Oxidoreductase</keyword>
<dbReference type="GO" id="GO:0016020">
    <property type="term" value="C:membrane"/>
    <property type="evidence" value="ECO:0007669"/>
    <property type="project" value="UniProtKB-SubCell"/>
</dbReference>
<dbReference type="InterPro" id="IPR017972">
    <property type="entry name" value="Cyt_P450_CS"/>
</dbReference>
<evidence type="ECO:0000256" key="9">
    <source>
        <dbReference type="ARBA" id="ARBA00023002"/>
    </source>
</evidence>
<dbReference type="PRINTS" id="PR00463">
    <property type="entry name" value="EP450I"/>
</dbReference>
<keyword evidence="5 13" id="KW-0349">Heme</keyword>
<dbReference type="InterPro" id="IPR050364">
    <property type="entry name" value="Cytochrome_P450_fung"/>
</dbReference>
<dbReference type="CDD" id="cd11065">
    <property type="entry name" value="CYP64-like"/>
    <property type="match status" value="1"/>
</dbReference>